<feature type="compositionally biased region" description="Low complexity" evidence="1">
    <location>
        <begin position="104"/>
        <end position="113"/>
    </location>
</feature>
<feature type="region of interest" description="Disordered" evidence="1">
    <location>
        <begin position="242"/>
        <end position="281"/>
    </location>
</feature>
<feature type="compositionally biased region" description="Acidic residues" evidence="1">
    <location>
        <begin position="353"/>
        <end position="368"/>
    </location>
</feature>
<comment type="caution">
    <text evidence="2">The sequence shown here is derived from an EMBL/GenBank/DDBJ whole genome shotgun (WGS) entry which is preliminary data.</text>
</comment>
<gene>
    <name evidence="2" type="ORF">BCR33DRAFT_716743</name>
</gene>
<name>A0A1Y2CCL7_9FUNG</name>
<sequence>MAFNHLPRQPRLIHQHGIASSSPVFLRPSMSAAQPAPSSPPLQHRLRQSHLTQLHLPSEGGVERVRLTLSNSTLKEESEEESLPTQPAPSERVSRSRTSKSMRKSASSMSSKTLESTKRIIKTRKRKSKKIFSHKKQPRTVPARRRSTRISYDSNLLPSKLRQPQTDKENERSEVMALDDTSTLYHQTSDLMIASSPPPSLHGANGSPTLHAIKRQSTNIFKRANRLPRAFLAASIPTISSSSFFPPTQDTSNNRSQYSNGSKSTTTPSLCGDASTPERSIGWSRSSSLMISTTGNVSNQSFCGNEVKVVTSLDVENGVVDATPGTRKILKAFSNCGGSRKDSQGMKRNDSWMLDEGDEEEENPFLLA</sequence>
<dbReference type="AlphaFoldDB" id="A0A1Y2CCL7"/>
<feature type="compositionally biased region" description="Basic and acidic residues" evidence="1">
    <location>
        <begin position="165"/>
        <end position="174"/>
    </location>
</feature>
<evidence type="ECO:0000256" key="1">
    <source>
        <dbReference type="SAM" id="MobiDB-lite"/>
    </source>
</evidence>
<feature type="compositionally biased region" description="Basic and acidic residues" evidence="1">
    <location>
        <begin position="339"/>
        <end position="350"/>
    </location>
</feature>
<keyword evidence="3" id="KW-1185">Reference proteome</keyword>
<dbReference type="EMBL" id="MCGO01000021">
    <property type="protein sequence ID" value="ORY44789.1"/>
    <property type="molecule type" value="Genomic_DNA"/>
</dbReference>
<feature type="compositionally biased region" description="Basic residues" evidence="1">
    <location>
        <begin position="119"/>
        <end position="148"/>
    </location>
</feature>
<feature type="region of interest" description="Disordered" evidence="1">
    <location>
        <begin position="338"/>
        <end position="368"/>
    </location>
</feature>
<feature type="region of interest" description="Disordered" evidence="1">
    <location>
        <begin position="71"/>
        <end position="174"/>
    </location>
</feature>
<proteinExistence type="predicted"/>
<evidence type="ECO:0000313" key="2">
    <source>
        <dbReference type="EMBL" id="ORY44789.1"/>
    </source>
</evidence>
<reference evidence="2 3" key="1">
    <citation type="submission" date="2016-07" db="EMBL/GenBank/DDBJ databases">
        <title>Pervasive Adenine N6-methylation of Active Genes in Fungi.</title>
        <authorList>
            <consortium name="DOE Joint Genome Institute"/>
            <person name="Mondo S.J."/>
            <person name="Dannebaum R.O."/>
            <person name="Kuo R.C."/>
            <person name="Labutti K."/>
            <person name="Haridas S."/>
            <person name="Kuo A."/>
            <person name="Salamov A."/>
            <person name="Ahrendt S.R."/>
            <person name="Lipzen A."/>
            <person name="Sullivan W."/>
            <person name="Andreopoulos W.B."/>
            <person name="Clum A."/>
            <person name="Lindquist E."/>
            <person name="Daum C."/>
            <person name="Ramamoorthy G.K."/>
            <person name="Gryganskyi A."/>
            <person name="Culley D."/>
            <person name="Magnuson J.K."/>
            <person name="James T.Y."/>
            <person name="O'Malley M.A."/>
            <person name="Stajich J.E."/>
            <person name="Spatafora J.W."/>
            <person name="Visel A."/>
            <person name="Grigoriev I.V."/>
        </authorList>
    </citation>
    <scope>NUCLEOTIDE SEQUENCE [LARGE SCALE GENOMIC DNA]</scope>
    <source>
        <strain evidence="2 3">JEL800</strain>
    </source>
</reference>
<evidence type="ECO:0000313" key="3">
    <source>
        <dbReference type="Proteomes" id="UP000193642"/>
    </source>
</evidence>
<organism evidence="2 3">
    <name type="scientific">Rhizoclosmatium globosum</name>
    <dbReference type="NCBI Taxonomy" id="329046"/>
    <lineage>
        <taxon>Eukaryota</taxon>
        <taxon>Fungi</taxon>
        <taxon>Fungi incertae sedis</taxon>
        <taxon>Chytridiomycota</taxon>
        <taxon>Chytridiomycota incertae sedis</taxon>
        <taxon>Chytridiomycetes</taxon>
        <taxon>Chytridiales</taxon>
        <taxon>Chytriomycetaceae</taxon>
        <taxon>Rhizoclosmatium</taxon>
    </lineage>
</organism>
<accession>A0A1Y2CCL7</accession>
<feature type="compositionally biased region" description="Polar residues" evidence="1">
    <location>
        <begin position="249"/>
        <end position="269"/>
    </location>
</feature>
<protein>
    <submittedName>
        <fullName evidence="2">Uncharacterized protein</fullName>
    </submittedName>
</protein>
<dbReference type="Proteomes" id="UP000193642">
    <property type="component" value="Unassembled WGS sequence"/>
</dbReference>